<evidence type="ECO:0000256" key="6">
    <source>
        <dbReference type="SAM" id="SignalP"/>
    </source>
</evidence>
<evidence type="ECO:0000313" key="9">
    <source>
        <dbReference type="EMBL" id="MBB4027954.1"/>
    </source>
</evidence>
<dbReference type="GO" id="GO:0009279">
    <property type="term" value="C:cell outer membrane"/>
    <property type="evidence" value="ECO:0007669"/>
    <property type="project" value="UniProtKB-SubCell"/>
</dbReference>
<comment type="caution">
    <text evidence="9">The sequence shown here is derived from an EMBL/GenBank/DDBJ whole genome shotgun (WGS) entry which is preliminary data.</text>
</comment>
<evidence type="ECO:0000256" key="1">
    <source>
        <dbReference type="ARBA" id="ARBA00004442"/>
    </source>
</evidence>
<dbReference type="Gene3D" id="1.25.40.390">
    <property type="match status" value="1"/>
</dbReference>
<dbReference type="Proteomes" id="UP000546007">
    <property type="component" value="Unassembled WGS sequence"/>
</dbReference>
<dbReference type="SUPFAM" id="SSF48452">
    <property type="entry name" value="TPR-like"/>
    <property type="match status" value="1"/>
</dbReference>
<comment type="subcellular location">
    <subcellularLocation>
        <location evidence="1">Cell outer membrane</location>
    </subcellularLocation>
</comment>
<dbReference type="AlphaFoldDB" id="A0A7W6HZN0"/>
<dbReference type="Pfam" id="PF14322">
    <property type="entry name" value="SusD-like_3"/>
    <property type="match status" value="1"/>
</dbReference>
<feature type="domain" description="SusD-like N-terminal" evidence="8">
    <location>
        <begin position="84"/>
        <end position="217"/>
    </location>
</feature>
<keyword evidence="4" id="KW-0472">Membrane</keyword>
<dbReference type="PROSITE" id="PS51257">
    <property type="entry name" value="PROKAR_LIPOPROTEIN"/>
    <property type="match status" value="1"/>
</dbReference>
<evidence type="ECO:0000256" key="4">
    <source>
        <dbReference type="ARBA" id="ARBA00023136"/>
    </source>
</evidence>
<organism evidence="9 10">
    <name type="scientific">Butyricimonas faecihominis</name>
    <dbReference type="NCBI Taxonomy" id="1472416"/>
    <lineage>
        <taxon>Bacteria</taxon>
        <taxon>Pseudomonadati</taxon>
        <taxon>Bacteroidota</taxon>
        <taxon>Bacteroidia</taxon>
        <taxon>Bacteroidales</taxon>
        <taxon>Odoribacteraceae</taxon>
        <taxon>Butyricimonas</taxon>
    </lineage>
</organism>
<dbReference type="InterPro" id="IPR033985">
    <property type="entry name" value="SusD-like_N"/>
</dbReference>
<dbReference type="Pfam" id="PF07980">
    <property type="entry name" value="SusD_RagB"/>
    <property type="match status" value="1"/>
</dbReference>
<dbReference type="InterPro" id="IPR012944">
    <property type="entry name" value="SusD_RagB_dom"/>
</dbReference>
<dbReference type="RefSeq" id="WP_124316790.1">
    <property type="nucleotide sequence ID" value="NZ_AP028155.1"/>
</dbReference>
<evidence type="ECO:0000313" key="10">
    <source>
        <dbReference type="Proteomes" id="UP000546007"/>
    </source>
</evidence>
<feature type="chain" id="PRO_5031312571" description="RagB/SusD family nutrient uptake outer membrane protein" evidence="6">
    <location>
        <begin position="20"/>
        <end position="504"/>
    </location>
</feature>
<dbReference type="EMBL" id="JACIES010000014">
    <property type="protein sequence ID" value="MBB4027954.1"/>
    <property type="molecule type" value="Genomic_DNA"/>
</dbReference>
<name>A0A7W6HZN0_9BACT</name>
<evidence type="ECO:0000256" key="5">
    <source>
        <dbReference type="ARBA" id="ARBA00023237"/>
    </source>
</evidence>
<feature type="signal peptide" evidence="6">
    <location>
        <begin position="1"/>
        <end position="19"/>
    </location>
</feature>
<evidence type="ECO:0000256" key="2">
    <source>
        <dbReference type="ARBA" id="ARBA00006275"/>
    </source>
</evidence>
<evidence type="ECO:0000259" key="8">
    <source>
        <dbReference type="Pfam" id="PF14322"/>
    </source>
</evidence>
<dbReference type="OrthoDB" id="618454at2"/>
<sequence length="504" mass="57957">MKKVIYLFLMVVLSVSCFDDFLTEEPETLVTNNNFWQNEKDVESAVYGMHRWFRWVIGRVDVHYRDRGLPFDNLGSWANISNNDLSRFTPDDPNTYWGYEYELVAEANTIADNIGRANMPQERYNFYLGQVLTIRAWSYFYIIRNWGDAPYIIHAEDVGERGRMAWQDIADAIIDDLKLAVGYLPRVNDLRDSEGRMIDSKQVPSRGTAFAIMAQVYAWKAALNNEPELNKLAIAACDSVIDSGSYALVGSIKDVCERVMLGNSEEGIFEIDYRNTEDDLKSGGSYLAAFCQSWPIMPNRTPATKRRGLRLDNTTVYKMYPDKSDQRREEYFYKLDSMAGVSTSITQGAVYVRKLRHILLYTSGSEIGQLKSFEDNEIIIRLADMILLRAELKAKTGDTDGAIRDLNRVRNRAGVRDYSLADGDLQDVIADERDRELFCEGISTRYFDIMRNGTFREKLRGNFKTLTEQDVADGALYYPVARQAFEDNTLMRQTSYWKRNGFSF</sequence>
<dbReference type="InterPro" id="IPR011990">
    <property type="entry name" value="TPR-like_helical_dom_sf"/>
</dbReference>
<gene>
    <name evidence="9" type="ORF">GGR14_003771</name>
</gene>
<comment type="similarity">
    <text evidence="2">Belongs to the SusD family.</text>
</comment>
<reference evidence="9 10" key="1">
    <citation type="submission" date="2020-08" db="EMBL/GenBank/DDBJ databases">
        <title>Genomic Encyclopedia of Type Strains, Phase IV (KMG-IV): sequencing the most valuable type-strain genomes for metagenomic binning, comparative biology and taxonomic classification.</title>
        <authorList>
            <person name="Goeker M."/>
        </authorList>
    </citation>
    <scope>NUCLEOTIDE SEQUENCE [LARGE SCALE GENOMIC DNA]</scope>
    <source>
        <strain evidence="9 10">DSM 105721</strain>
    </source>
</reference>
<keyword evidence="10" id="KW-1185">Reference proteome</keyword>
<accession>A0A7W6HZN0</accession>
<evidence type="ECO:0000256" key="3">
    <source>
        <dbReference type="ARBA" id="ARBA00022729"/>
    </source>
</evidence>
<keyword evidence="3 6" id="KW-0732">Signal</keyword>
<feature type="domain" description="RagB/SusD" evidence="7">
    <location>
        <begin position="310"/>
        <end position="497"/>
    </location>
</feature>
<protein>
    <recommendedName>
        <fullName evidence="11">RagB/SusD family nutrient uptake outer membrane protein</fullName>
    </recommendedName>
</protein>
<proteinExistence type="inferred from homology"/>
<evidence type="ECO:0000259" key="7">
    <source>
        <dbReference type="Pfam" id="PF07980"/>
    </source>
</evidence>
<evidence type="ECO:0008006" key="11">
    <source>
        <dbReference type="Google" id="ProtNLM"/>
    </source>
</evidence>
<dbReference type="GeneID" id="93099911"/>
<keyword evidence="5" id="KW-0998">Cell outer membrane</keyword>